<accession>A0A9W3AM82</accession>
<proteinExistence type="predicted"/>
<dbReference type="GO" id="GO:0005975">
    <property type="term" value="P:carbohydrate metabolic process"/>
    <property type="evidence" value="ECO:0007669"/>
    <property type="project" value="InterPro"/>
</dbReference>
<reference evidence="3" key="1">
    <citation type="submission" date="2025-08" db="UniProtKB">
        <authorList>
            <consortium name="RefSeq"/>
        </authorList>
    </citation>
    <scope>IDENTIFICATION</scope>
</reference>
<dbReference type="RefSeq" id="XP_055888239.1">
    <property type="nucleotide sequence ID" value="XM_056032264.1"/>
</dbReference>
<evidence type="ECO:0000313" key="2">
    <source>
        <dbReference type="Proteomes" id="UP001165740"/>
    </source>
</evidence>
<dbReference type="PROSITE" id="PS51910">
    <property type="entry name" value="GH18_2"/>
    <property type="match status" value="1"/>
</dbReference>
<dbReference type="GeneID" id="106068802"/>
<feature type="domain" description="GH18" evidence="1">
    <location>
        <begin position="1"/>
        <end position="112"/>
    </location>
</feature>
<dbReference type="AlphaFoldDB" id="A0A9W3AM82"/>
<keyword evidence="2" id="KW-1185">Reference proteome</keyword>
<evidence type="ECO:0000313" key="3">
    <source>
        <dbReference type="RefSeq" id="XP_055888239.1"/>
    </source>
</evidence>
<dbReference type="OrthoDB" id="73875at2759"/>
<name>A0A9W3AM82_BIOGL</name>
<organism evidence="2 3">
    <name type="scientific">Biomphalaria glabrata</name>
    <name type="common">Bloodfluke planorb</name>
    <name type="synonym">Freshwater snail</name>
    <dbReference type="NCBI Taxonomy" id="6526"/>
    <lineage>
        <taxon>Eukaryota</taxon>
        <taxon>Metazoa</taxon>
        <taxon>Spiralia</taxon>
        <taxon>Lophotrochozoa</taxon>
        <taxon>Mollusca</taxon>
        <taxon>Gastropoda</taxon>
        <taxon>Heterobranchia</taxon>
        <taxon>Euthyneura</taxon>
        <taxon>Panpulmonata</taxon>
        <taxon>Hygrophila</taxon>
        <taxon>Lymnaeoidea</taxon>
        <taxon>Planorbidae</taxon>
        <taxon>Biomphalaria</taxon>
    </lineage>
</organism>
<evidence type="ECO:0000259" key="1">
    <source>
        <dbReference type="PROSITE" id="PS51910"/>
    </source>
</evidence>
<dbReference type="Gene3D" id="3.20.20.80">
    <property type="entry name" value="Glycosidases"/>
    <property type="match status" value="1"/>
</dbReference>
<dbReference type="InterPro" id="IPR017853">
    <property type="entry name" value="GH"/>
</dbReference>
<dbReference type="Proteomes" id="UP001165740">
    <property type="component" value="Chromosome 6"/>
</dbReference>
<dbReference type="InterPro" id="IPR001223">
    <property type="entry name" value="Glyco_hydro18_cat"/>
</dbReference>
<dbReference type="SUPFAM" id="SSF51445">
    <property type="entry name" value="(Trans)glycosidases"/>
    <property type="match status" value="1"/>
</dbReference>
<protein>
    <submittedName>
        <fullName evidence="3">Endochitinase-like</fullName>
    </submittedName>
</protein>
<sequence>MAAFFYEYKYTHPKVLPSYDRFQLDNYGEVCEYKKRINNVTRVYEQCPIVMVGRNVIYYDDEISIAEKVKYIKKNGYAGLELLDMTADDFTGNCGKGKFPLMKAVLAECGKP</sequence>
<gene>
    <name evidence="3" type="primary">LOC106068802</name>
</gene>